<dbReference type="InterPro" id="IPR042401">
    <property type="entry name" value="SPMAP2-like"/>
</dbReference>
<protein>
    <submittedName>
        <fullName evidence="2">Uncharacterized protein</fullName>
    </submittedName>
</protein>
<keyword evidence="3" id="KW-1185">Reference proteome</keyword>
<dbReference type="EMBL" id="CAXAJV020001299">
    <property type="protein sequence ID" value="CAL7948765.1"/>
    <property type="molecule type" value="Genomic_DNA"/>
</dbReference>
<comment type="caution">
    <text evidence="2">The sequence shown here is derived from an EMBL/GenBank/DDBJ whole genome shotgun (WGS) entry which is preliminary data.</text>
</comment>
<evidence type="ECO:0000313" key="2">
    <source>
        <dbReference type="EMBL" id="CAL7948765.1"/>
    </source>
</evidence>
<dbReference type="PANTHER" id="PTHR15901:SF16">
    <property type="entry name" value="TESTICULAR HAPLOID EXPRESSED GENE PROTEIN"/>
    <property type="match status" value="1"/>
</dbReference>
<dbReference type="InterPro" id="IPR006623">
    <property type="entry name" value="THEG"/>
</dbReference>
<proteinExistence type="predicted"/>
<dbReference type="SMART" id="SM00705">
    <property type="entry name" value="THEG"/>
    <property type="match status" value="3"/>
</dbReference>
<reference evidence="2 3" key="1">
    <citation type="submission" date="2024-08" db="EMBL/GenBank/DDBJ databases">
        <authorList>
            <person name="Will J Nash"/>
            <person name="Angela Man"/>
            <person name="Seanna McTaggart"/>
            <person name="Kendall Baker"/>
            <person name="Tom Barker"/>
            <person name="Leah Catchpole"/>
            <person name="Alex Durrant"/>
            <person name="Karim Gharbi"/>
            <person name="Naomi Irish"/>
            <person name="Gemy Kaithakottil"/>
            <person name="Debby Ku"/>
            <person name="Aaliyah Providence"/>
            <person name="Felix Shaw"/>
            <person name="David Swarbreck"/>
            <person name="Chris Watkins"/>
            <person name="Ann M. McCartney"/>
            <person name="Giulio Formenti"/>
            <person name="Alice Mouton"/>
            <person name="Noel Vella"/>
            <person name="Bjorn M von Reumont"/>
            <person name="Adriana Vella"/>
            <person name="Wilfried Haerty"/>
        </authorList>
    </citation>
    <scope>NUCLEOTIDE SEQUENCE [LARGE SCALE GENOMIC DNA]</scope>
</reference>
<evidence type="ECO:0000313" key="3">
    <source>
        <dbReference type="Proteomes" id="UP001642520"/>
    </source>
</evidence>
<gene>
    <name evidence="2" type="ORF">XYLVIOL_LOCUS9066</name>
</gene>
<dbReference type="Pfam" id="PF14912">
    <property type="entry name" value="THEG"/>
    <property type="match status" value="1"/>
</dbReference>
<evidence type="ECO:0000256" key="1">
    <source>
        <dbReference type="ARBA" id="ARBA00022737"/>
    </source>
</evidence>
<name>A0ABP1PBW1_XYLVO</name>
<dbReference type="PANTHER" id="PTHR15901">
    <property type="entry name" value="TESTICULAR HAPLOID EXPRESSED GENE PROTEIN"/>
    <property type="match status" value="1"/>
</dbReference>
<sequence>MPKAYKEIILECSHVKASALLYEITERVKQLAQPRIRIDEKKSPQRLNVSQIPKASPRVIELSKPRIPYQYPSKQVGYVAPGALTAVATQRIIELSKPKRKRRLRIQRKRKSKLRKDKLQDYVKRFKRKSYDRYCTLLKQKADRTMRNKRKQCPIKASDSDRSIIVIGLKSKNDNKARRYS</sequence>
<dbReference type="Proteomes" id="UP001642520">
    <property type="component" value="Unassembled WGS sequence"/>
</dbReference>
<keyword evidence="1" id="KW-0677">Repeat</keyword>
<organism evidence="2 3">
    <name type="scientific">Xylocopa violacea</name>
    <name type="common">Violet carpenter bee</name>
    <name type="synonym">Apis violacea</name>
    <dbReference type="NCBI Taxonomy" id="135666"/>
    <lineage>
        <taxon>Eukaryota</taxon>
        <taxon>Metazoa</taxon>
        <taxon>Ecdysozoa</taxon>
        <taxon>Arthropoda</taxon>
        <taxon>Hexapoda</taxon>
        <taxon>Insecta</taxon>
        <taxon>Pterygota</taxon>
        <taxon>Neoptera</taxon>
        <taxon>Endopterygota</taxon>
        <taxon>Hymenoptera</taxon>
        <taxon>Apocrita</taxon>
        <taxon>Aculeata</taxon>
        <taxon>Apoidea</taxon>
        <taxon>Anthophila</taxon>
        <taxon>Apidae</taxon>
        <taxon>Xylocopa</taxon>
        <taxon>Xylocopa</taxon>
    </lineage>
</organism>
<accession>A0ABP1PBW1</accession>